<evidence type="ECO:0000313" key="6">
    <source>
        <dbReference type="Proteomes" id="UP000006039"/>
    </source>
</evidence>
<feature type="region of interest" description="Disordered" evidence="2">
    <location>
        <begin position="753"/>
        <end position="797"/>
    </location>
</feature>
<name>J3NJ37_GAET3</name>
<evidence type="ECO:0000256" key="1">
    <source>
        <dbReference type="ARBA" id="ARBA00007797"/>
    </source>
</evidence>
<reference evidence="4" key="3">
    <citation type="submission" date="2010-09" db="EMBL/GenBank/DDBJ databases">
        <title>Annotation of Gaeumannomyces graminis var. tritici R3-111a-1.</title>
        <authorList>
            <consortium name="The Broad Institute Genome Sequencing Platform"/>
            <person name="Ma L.-J."/>
            <person name="Dead R."/>
            <person name="Young S.K."/>
            <person name="Zeng Q."/>
            <person name="Gargeya S."/>
            <person name="Fitzgerald M."/>
            <person name="Haas B."/>
            <person name="Abouelleil A."/>
            <person name="Alvarado L."/>
            <person name="Arachchi H.M."/>
            <person name="Berlin A."/>
            <person name="Brown A."/>
            <person name="Chapman S.B."/>
            <person name="Chen Z."/>
            <person name="Dunbar C."/>
            <person name="Freedman E."/>
            <person name="Gearin G."/>
            <person name="Gellesch M."/>
            <person name="Goldberg J."/>
            <person name="Griggs A."/>
            <person name="Gujja S."/>
            <person name="Heiman D."/>
            <person name="Howarth C."/>
            <person name="Larson L."/>
            <person name="Lui A."/>
            <person name="MacDonald P.J.P."/>
            <person name="Mehta T."/>
            <person name="Montmayeur A."/>
            <person name="Murphy C."/>
            <person name="Neiman D."/>
            <person name="Pearson M."/>
            <person name="Priest M."/>
            <person name="Roberts A."/>
            <person name="Saif S."/>
            <person name="Shea T."/>
            <person name="Shenoy N."/>
            <person name="Sisk P."/>
            <person name="Stolte C."/>
            <person name="Sykes S."/>
            <person name="Yandava C."/>
            <person name="Wortman J."/>
            <person name="Nusbaum C."/>
            <person name="Birren B."/>
        </authorList>
    </citation>
    <scope>NUCLEOTIDE SEQUENCE</scope>
    <source>
        <strain evidence="4">R3-111a-1</strain>
    </source>
</reference>
<feature type="compositionally biased region" description="Basic and acidic residues" evidence="2">
    <location>
        <begin position="56"/>
        <end position="83"/>
    </location>
</feature>
<protein>
    <submittedName>
        <fullName evidence="4">Ribosome biogenesis protein MAK21</fullName>
    </submittedName>
</protein>
<evidence type="ECO:0000256" key="2">
    <source>
        <dbReference type="SAM" id="MobiDB-lite"/>
    </source>
</evidence>
<dbReference type="Proteomes" id="UP000006039">
    <property type="component" value="Unassembled WGS sequence"/>
</dbReference>
<feature type="compositionally biased region" description="Acidic residues" evidence="2">
    <location>
        <begin position="171"/>
        <end position="205"/>
    </location>
</feature>
<dbReference type="InterPro" id="IPR040155">
    <property type="entry name" value="CEBPZ/Mak21-like"/>
</dbReference>
<feature type="compositionally biased region" description="Basic residues" evidence="2">
    <location>
        <begin position="584"/>
        <end position="594"/>
    </location>
</feature>
<feature type="compositionally biased region" description="Basic and acidic residues" evidence="2">
    <location>
        <begin position="94"/>
        <end position="107"/>
    </location>
</feature>
<feature type="compositionally biased region" description="Basic residues" evidence="2">
    <location>
        <begin position="1057"/>
        <end position="1068"/>
    </location>
</feature>
<dbReference type="GO" id="GO:0005730">
    <property type="term" value="C:nucleolus"/>
    <property type="evidence" value="ECO:0007669"/>
    <property type="project" value="EnsemblFungi"/>
</dbReference>
<dbReference type="SUPFAM" id="SSF48371">
    <property type="entry name" value="ARM repeat"/>
    <property type="match status" value="1"/>
</dbReference>
<reference evidence="4" key="2">
    <citation type="submission" date="2010-07" db="EMBL/GenBank/DDBJ databases">
        <authorList>
            <consortium name="The Broad Institute Genome Sequencing Platform"/>
            <consortium name="Broad Institute Genome Sequencing Center for Infectious Disease"/>
            <person name="Ma L.-J."/>
            <person name="Dead R."/>
            <person name="Young S."/>
            <person name="Zeng Q."/>
            <person name="Koehrsen M."/>
            <person name="Alvarado L."/>
            <person name="Berlin A."/>
            <person name="Chapman S.B."/>
            <person name="Chen Z."/>
            <person name="Freedman E."/>
            <person name="Gellesch M."/>
            <person name="Goldberg J."/>
            <person name="Griggs A."/>
            <person name="Gujja S."/>
            <person name="Heilman E.R."/>
            <person name="Heiman D."/>
            <person name="Hepburn T."/>
            <person name="Howarth C."/>
            <person name="Jen D."/>
            <person name="Larson L."/>
            <person name="Mehta T."/>
            <person name="Neiman D."/>
            <person name="Pearson M."/>
            <person name="Roberts A."/>
            <person name="Saif S."/>
            <person name="Shea T."/>
            <person name="Shenoy N."/>
            <person name="Sisk P."/>
            <person name="Stolte C."/>
            <person name="Sykes S."/>
            <person name="Walk T."/>
            <person name="White J."/>
            <person name="Yandava C."/>
            <person name="Haas B."/>
            <person name="Nusbaum C."/>
            <person name="Birren B."/>
        </authorList>
    </citation>
    <scope>NUCLEOTIDE SEQUENCE</scope>
    <source>
        <strain evidence="4">R3-111a-1</strain>
    </source>
</reference>
<dbReference type="OrthoDB" id="28947at2759"/>
<gene>
    <name evidence="5" type="primary">20341729</name>
    <name evidence="4" type="ORF">GGTG_01271</name>
</gene>
<dbReference type="STRING" id="644352.J3NJ37"/>
<evidence type="ECO:0000259" key="3">
    <source>
        <dbReference type="Pfam" id="PF03914"/>
    </source>
</evidence>
<sequence>MSRSAPRAQTRSRFPSAIATHLSPGMAGSHKTKAQKKGPSTRPSLDENALSQLTSKIDKALSKSEDKSRPGKRKRQDDDEKRAKPPKRQPAPDSGKKGADESKDAKDKNALLLQDIKALGGDEEDLDLVVGIDSDAEEGAAKPVERELDDAFKRELAKFASGLGFENVRDDMEDESGEEDEAGDGPQDESDSEPEEESADEDEADQPVPTLTPKAPVPAPAPAPTKAPPTAAKEPSAPAEKSKDRQWAGKLIIEPRPDWHAATREDLPAPSTDEVAKFGSAIASLKAHAQSLLDQDTAAYSSATSSSSSHKFMTTIMTSGTLSDKISALTLAVQESPVHNIKALDNLLTMAGKKSRSQAISALGALVDLLGNGVVLPSDRRLRTFNSQPGLLGALQQTSATSWKEGQALPRGLTKAHLVMWVYEDWLKSAFFKLLQLLEVWSGDEIDYSRSRTLDFIFGLLRDKPEQEANLMRLLVSKLSDREGKIASRASYLLQQLVNTHPGMKSIVIRSVEHEVLLRPGQSLRAKYHAINTLNQTILSTKEPEIADNLVRIYFEIFLSLLRSGSLGIFDHLNENAGEDSKPSQKKPRGKKDRRPGEQGATNEQEQEVAQKLVSSVLTGVNRAIPFAMTNESTLEAQLDTLFRITHSSNFNTSVQALILIQQIAASKHLAIDRFYRTLYESLLDPRLMTSSKQTLYLNLLYKALKDDVDVRRVKAFVKRMLQVVNLHQPSFICGILYLIAELEGTFPDVKTLLTDPEDNEDDGEEVYRDADAMDQDKPAAKADATKSTTYDPRKRNPEFSNAHRSCLWELVPYFSHYHPSVVVFANNLLVRQKSLPKPELANHTLIQFLDKFVYRNAKATETKRGGSIMQPVMASGAAASAVSSGKGATKTPSTLNTEAFWKLKPQDVAPEDVFFHEYFTQVGKSGQKSRAAKREQQRAEEEADDDEAGENEAEDEIWQALVDSRPDIQGDDDGDADMGFSDGDSDLASLLNMSDSGDDDNGSDDEGGAGLKFLDEGADGGVEFNDFSDSEEEANKEESAEDDDVALDPVAQAKRERNKKSRMRKKELKAMPTFASAEDYAAMLAQEEDDV</sequence>
<feature type="compositionally biased region" description="Acidic residues" evidence="2">
    <location>
        <begin position="942"/>
        <end position="954"/>
    </location>
</feature>
<feature type="compositionally biased region" description="Pro residues" evidence="2">
    <location>
        <begin position="215"/>
        <end position="227"/>
    </location>
</feature>
<dbReference type="FunCoup" id="J3NJ37">
    <property type="interactions" value="930"/>
</dbReference>
<dbReference type="EMBL" id="GL385395">
    <property type="protein sequence ID" value="EJT81287.1"/>
    <property type="molecule type" value="Genomic_DNA"/>
</dbReference>
<feature type="compositionally biased region" description="Acidic residues" evidence="2">
    <location>
        <begin position="1027"/>
        <end position="1047"/>
    </location>
</feature>
<feature type="region of interest" description="Disordered" evidence="2">
    <location>
        <begin position="159"/>
        <end position="247"/>
    </location>
</feature>
<dbReference type="GO" id="GO:0030690">
    <property type="term" value="C:Noc1p-Noc2p complex"/>
    <property type="evidence" value="ECO:0007669"/>
    <property type="project" value="EnsemblFungi"/>
</dbReference>
<comment type="similarity">
    <text evidence="1">Belongs to the CBF/MAK21 family.</text>
</comment>
<accession>J3NJ37</accession>
<dbReference type="InterPro" id="IPR005612">
    <property type="entry name" value="CCAAT-binding_factor"/>
</dbReference>
<reference evidence="5" key="5">
    <citation type="submission" date="2018-04" db="UniProtKB">
        <authorList>
            <consortium name="EnsemblFungi"/>
        </authorList>
    </citation>
    <scope>IDENTIFICATION</scope>
    <source>
        <strain evidence="5">R3-111a-1</strain>
    </source>
</reference>
<feature type="domain" description="CCAAT-binding factor" evidence="3">
    <location>
        <begin position="654"/>
        <end position="826"/>
    </location>
</feature>
<dbReference type="eggNOG" id="KOG2038">
    <property type="taxonomic scope" value="Eukaryota"/>
</dbReference>
<feature type="compositionally biased region" description="Acidic residues" evidence="2">
    <location>
        <begin position="997"/>
        <end position="1008"/>
    </location>
</feature>
<feature type="region of interest" description="Disordered" evidence="2">
    <location>
        <begin position="574"/>
        <end position="606"/>
    </location>
</feature>
<feature type="compositionally biased region" description="Low complexity" evidence="2">
    <location>
        <begin position="228"/>
        <end position="239"/>
    </location>
</feature>
<dbReference type="VEuPathDB" id="FungiDB:GGTG_01271"/>
<dbReference type="HOGENOM" id="CLU_003417_0_0_1"/>
<feature type="compositionally biased region" description="Polar residues" evidence="2">
    <location>
        <begin position="1"/>
        <end position="13"/>
    </location>
</feature>
<evidence type="ECO:0000313" key="4">
    <source>
        <dbReference type="EMBL" id="EJT81287.1"/>
    </source>
</evidence>
<dbReference type="RefSeq" id="XP_009217296.1">
    <property type="nucleotide sequence ID" value="XM_009219032.1"/>
</dbReference>
<evidence type="ECO:0000313" key="5">
    <source>
        <dbReference type="EnsemblFungi" id="EJT81287"/>
    </source>
</evidence>
<dbReference type="GO" id="GO:0000027">
    <property type="term" value="P:ribosomal large subunit assembly"/>
    <property type="evidence" value="ECO:0007669"/>
    <property type="project" value="EnsemblFungi"/>
</dbReference>
<feature type="compositionally biased region" description="Basic and acidic residues" evidence="2">
    <location>
        <begin position="766"/>
        <end position="785"/>
    </location>
</feature>
<dbReference type="EnsemblFungi" id="EJT81287">
    <property type="protein sequence ID" value="EJT81287"/>
    <property type="gene ID" value="GGTG_01271"/>
</dbReference>
<dbReference type="PANTHER" id="PTHR12048">
    <property type="entry name" value="CCAAT-BINDING FACTOR-RELATED"/>
    <property type="match status" value="1"/>
</dbReference>
<reference evidence="6" key="1">
    <citation type="submission" date="2010-07" db="EMBL/GenBank/DDBJ databases">
        <title>The genome sequence of Gaeumannomyces graminis var. tritici strain R3-111a-1.</title>
        <authorList>
            <consortium name="The Broad Institute Genome Sequencing Platform"/>
            <person name="Ma L.-J."/>
            <person name="Dead R."/>
            <person name="Young S."/>
            <person name="Zeng Q."/>
            <person name="Koehrsen M."/>
            <person name="Alvarado L."/>
            <person name="Berlin A."/>
            <person name="Chapman S.B."/>
            <person name="Chen Z."/>
            <person name="Freedman E."/>
            <person name="Gellesch M."/>
            <person name="Goldberg J."/>
            <person name="Griggs A."/>
            <person name="Gujja S."/>
            <person name="Heilman E.R."/>
            <person name="Heiman D."/>
            <person name="Hepburn T."/>
            <person name="Howarth C."/>
            <person name="Jen D."/>
            <person name="Larson L."/>
            <person name="Mehta T."/>
            <person name="Neiman D."/>
            <person name="Pearson M."/>
            <person name="Roberts A."/>
            <person name="Saif S."/>
            <person name="Shea T."/>
            <person name="Shenoy N."/>
            <person name="Sisk P."/>
            <person name="Stolte C."/>
            <person name="Sykes S."/>
            <person name="Walk T."/>
            <person name="White J."/>
            <person name="Yandava C."/>
            <person name="Haas B."/>
            <person name="Nusbaum C."/>
            <person name="Birren B."/>
        </authorList>
    </citation>
    <scope>NUCLEOTIDE SEQUENCE [LARGE SCALE GENOMIC DNA]</scope>
    <source>
        <strain evidence="6">R3-111a-1</strain>
    </source>
</reference>
<feature type="region of interest" description="Disordered" evidence="2">
    <location>
        <begin position="926"/>
        <end position="954"/>
    </location>
</feature>
<dbReference type="GO" id="GO:0042802">
    <property type="term" value="F:identical protein binding"/>
    <property type="evidence" value="ECO:0007669"/>
    <property type="project" value="EnsemblFungi"/>
</dbReference>
<feature type="region of interest" description="Disordered" evidence="2">
    <location>
        <begin position="966"/>
        <end position="1069"/>
    </location>
</feature>
<dbReference type="GeneID" id="20341729"/>
<organism evidence="4">
    <name type="scientific">Gaeumannomyces tritici (strain R3-111a-1)</name>
    <name type="common">Wheat and barley take-all root rot fungus</name>
    <name type="synonym">Gaeumannomyces graminis var. tritici</name>
    <dbReference type="NCBI Taxonomy" id="644352"/>
    <lineage>
        <taxon>Eukaryota</taxon>
        <taxon>Fungi</taxon>
        <taxon>Dikarya</taxon>
        <taxon>Ascomycota</taxon>
        <taxon>Pezizomycotina</taxon>
        <taxon>Sordariomycetes</taxon>
        <taxon>Sordariomycetidae</taxon>
        <taxon>Magnaporthales</taxon>
        <taxon>Magnaporthaceae</taxon>
        <taxon>Gaeumannomyces</taxon>
    </lineage>
</organism>
<keyword evidence="6" id="KW-1185">Reference proteome</keyword>
<proteinExistence type="inferred from homology"/>
<feature type="compositionally biased region" description="Acidic residues" evidence="2">
    <location>
        <begin position="756"/>
        <end position="765"/>
    </location>
</feature>
<feature type="region of interest" description="Disordered" evidence="2">
    <location>
        <begin position="1"/>
        <end position="107"/>
    </location>
</feature>
<dbReference type="AlphaFoldDB" id="J3NJ37"/>
<dbReference type="PANTHER" id="PTHR12048:SF0">
    <property type="entry name" value="CCAAT_ENHANCER-BINDING PROTEIN ZETA"/>
    <property type="match status" value="1"/>
</dbReference>
<dbReference type="InterPro" id="IPR016024">
    <property type="entry name" value="ARM-type_fold"/>
</dbReference>
<dbReference type="Pfam" id="PF03914">
    <property type="entry name" value="CBF"/>
    <property type="match status" value="1"/>
</dbReference>
<reference evidence="5" key="4">
    <citation type="journal article" date="2015" name="G3 (Bethesda)">
        <title>Genome sequences of three phytopathogenic species of the Magnaporthaceae family of fungi.</title>
        <authorList>
            <person name="Okagaki L.H."/>
            <person name="Nunes C.C."/>
            <person name="Sailsbery J."/>
            <person name="Clay B."/>
            <person name="Brown D."/>
            <person name="John T."/>
            <person name="Oh Y."/>
            <person name="Young N."/>
            <person name="Fitzgerald M."/>
            <person name="Haas B.J."/>
            <person name="Zeng Q."/>
            <person name="Young S."/>
            <person name="Adiconis X."/>
            <person name="Fan L."/>
            <person name="Levin J.Z."/>
            <person name="Mitchell T.K."/>
            <person name="Okubara P.A."/>
            <person name="Farman M.L."/>
            <person name="Kohn L.M."/>
            <person name="Birren B."/>
            <person name="Ma L.-J."/>
            <person name="Dean R.A."/>
        </authorList>
    </citation>
    <scope>NUCLEOTIDE SEQUENCE</scope>
    <source>
        <strain evidence="5">R3-111a-1</strain>
    </source>
</reference>